<dbReference type="AlphaFoldDB" id="A0A0J7K933"/>
<dbReference type="Pfam" id="PF13359">
    <property type="entry name" value="DDE_Tnp_4"/>
    <property type="match status" value="1"/>
</dbReference>
<evidence type="ECO:0000259" key="3">
    <source>
        <dbReference type="Pfam" id="PF13359"/>
    </source>
</evidence>
<reference evidence="4 5" key="1">
    <citation type="submission" date="2015-04" db="EMBL/GenBank/DDBJ databases">
        <title>Lasius niger genome sequencing.</title>
        <authorList>
            <person name="Konorov E.A."/>
            <person name="Nikitin M.A."/>
            <person name="Kirill M.V."/>
            <person name="Chang P."/>
        </authorList>
    </citation>
    <scope>NUCLEOTIDE SEQUENCE [LARGE SCALE GENOMIC DNA]</scope>
    <source>
        <tissue evidence="4">Whole</tissue>
    </source>
</reference>
<name>A0A0J7K933_LASNI</name>
<accession>A0A0J7K933</accession>
<dbReference type="OrthoDB" id="2668416at2759"/>
<sequence length="160" mass="17976">MGELRFAQEIINPCGTSFKWICEKLDEVKADFNKNSPLQGIIGAIDGTHILIKAPKAQKKFNIALSSKRLVIERAFALLKGRFRRLKFLDMNVDEMIPYVIIASTVLHNICLDGIDENNIEDFIQEGMEVENDEAYVGNIPNEEAGEMKRGYLCALVAEA</sequence>
<dbReference type="PaxDb" id="67767-A0A0J7K933"/>
<comment type="caution">
    <text evidence="4">The sequence shown here is derived from an EMBL/GenBank/DDBJ whole genome shotgun (WGS) entry which is preliminary data.</text>
</comment>
<keyword evidence="5" id="KW-1185">Reference proteome</keyword>
<evidence type="ECO:0000313" key="5">
    <source>
        <dbReference type="Proteomes" id="UP000036403"/>
    </source>
</evidence>
<feature type="domain" description="DDE Tnp4" evidence="3">
    <location>
        <begin position="56"/>
        <end position="109"/>
    </location>
</feature>
<comment type="cofactor">
    <cofactor evidence="1">
        <name>a divalent metal cation</name>
        <dbReference type="ChEBI" id="CHEBI:60240"/>
    </cofactor>
</comment>
<protein>
    <submittedName>
        <fullName evidence="4">Nuclease harbi1</fullName>
    </submittedName>
</protein>
<dbReference type="InterPro" id="IPR027806">
    <property type="entry name" value="HARBI1_dom"/>
</dbReference>
<proteinExistence type="predicted"/>
<dbReference type="EMBL" id="LBMM01011647">
    <property type="protein sequence ID" value="KMQ86721.1"/>
    <property type="molecule type" value="Genomic_DNA"/>
</dbReference>
<dbReference type="GO" id="GO:0046872">
    <property type="term" value="F:metal ion binding"/>
    <property type="evidence" value="ECO:0007669"/>
    <property type="project" value="UniProtKB-KW"/>
</dbReference>
<gene>
    <name evidence="4" type="ORF">RF55_14235</name>
</gene>
<dbReference type="Proteomes" id="UP000036403">
    <property type="component" value="Unassembled WGS sequence"/>
</dbReference>
<evidence type="ECO:0000313" key="4">
    <source>
        <dbReference type="EMBL" id="KMQ86721.1"/>
    </source>
</evidence>
<evidence type="ECO:0000256" key="2">
    <source>
        <dbReference type="ARBA" id="ARBA00022723"/>
    </source>
</evidence>
<evidence type="ECO:0000256" key="1">
    <source>
        <dbReference type="ARBA" id="ARBA00001968"/>
    </source>
</evidence>
<keyword evidence="2" id="KW-0479">Metal-binding</keyword>
<organism evidence="4 5">
    <name type="scientific">Lasius niger</name>
    <name type="common">Black garden ant</name>
    <dbReference type="NCBI Taxonomy" id="67767"/>
    <lineage>
        <taxon>Eukaryota</taxon>
        <taxon>Metazoa</taxon>
        <taxon>Ecdysozoa</taxon>
        <taxon>Arthropoda</taxon>
        <taxon>Hexapoda</taxon>
        <taxon>Insecta</taxon>
        <taxon>Pterygota</taxon>
        <taxon>Neoptera</taxon>
        <taxon>Endopterygota</taxon>
        <taxon>Hymenoptera</taxon>
        <taxon>Apocrita</taxon>
        <taxon>Aculeata</taxon>
        <taxon>Formicoidea</taxon>
        <taxon>Formicidae</taxon>
        <taxon>Formicinae</taxon>
        <taxon>Lasius</taxon>
        <taxon>Lasius</taxon>
    </lineage>
</organism>